<dbReference type="AlphaFoldDB" id="A0A2C6MCP2"/>
<proteinExistence type="predicted"/>
<gene>
    <name evidence="2" type="ORF">P378_13705</name>
</gene>
<reference evidence="2 3" key="1">
    <citation type="submission" date="2013-09" db="EMBL/GenBank/DDBJ databases">
        <title>Biodegradation of hydrocarbons in the deep terrestrial subsurface : characterization of a microbial consortium composed of two Desulfotomaculum species originating from a deep geological formation.</title>
        <authorList>
            <person name="Aullo T."/>
            <person name="Berlendis S."/>
            <person name="Lascourreges J.-F."/>
            <person name="Dessort D."/>
            <person name="Saint-Laurent S."/>
            <person name="Schraauwers B."/>
            <person name="Mas J."/>
            <person name="Magot M."/>
            <person name="Ranchou-Peyruse A."/>
        </authorList>
    </citation>
    <scope>NUCLEOTIDE SEQUENCE [LARGE SCALE GENOMIC DNA]</scope>
    <source>
        <strain evidence="2 3">Bs107</strain>
    </source>
</reference>
<keyword evidence="3" id="KW-1185">Reference proteome</keyword>
<evidence type="ECO:0000313" key="3">
    <source>
        <dbReference type="Proteomes" id="UP000222564"/>
    </source>
</evidence>
<evidence type="ECO:0000313" key="2">
    <source>
        <dbReference type="EMBL" id="PHJ37808.1"/>
    </source>
</evidence>
<dbReference type="EMBL" id="AWQQ01000076">
    <property type="protein sequence ID" value="PHJ37808.1"/>
    <property type="molecule type" value="Genomic_DNA"/>
</dbReference>
<sequence length="55" mass="6227">MYTSTKNYRRTEPGTAPGKSGKLHQKHLHFTKLMLEEIPGRKPLPGISKKCLALH</sequence>
<accession>A0A2C6MCP2</accession>
<organism evidence="2 3">
    <name type="scientific">Desulforamulus profundi</name>
    <dbReference type="NCBI Taxonomy" id="1383067"/>
    <lineage>
        <taxon>Bacteria</taxon>
        <taxon>Bacillati</taxon>
        <taxon>Bacillota</taxon>
        <taxon>Clostridia</taxon>
        <taxon>Eubacteriales</taxon>
        <taxon>Peptococcaceae</taxon>
        <taxon>Desulforamulus</taxon>
    </lineage>
</organism>
<feature type="region of interest" description="Disordered" evidence="1">
    <location>
        <begin position="1"/>
        <end position="24"/>
    </location>
</feature>
<dbReference type="Proteomes" id="UP000222564">
    <property type="component" value="Unassembled WGS sequence"/>
</dbReference>
<comment type="caution">
    <text evidence="2">The sequence shown here is derived from an EMBL/GenBank/DDBJ whole genome shotgun (WGS) entry which is preliminary data.</text>
</comment>
<evidence type="ECO:0000256" key="1">
    <source>
        <dbReference type="SAM" id="MobiDB-lite"/>
    </source>
</evidence>
<name>A0A2C6MCP2_9FIRM</name>
<protein>
    <submittedName>
        <fullName evidence="2">Uncharacterized protein</fullName>
    </submittedName>
</protein>